<evidence type="ECO:0000256" key="2">
    <source>
        <dbReference type="ARBA" id="ARBA00023125"/>
    </source>
</evidence>
<evidence type="ECO:0000256" key="3">
    <source>
        <dbReference type="ARBA" id="ARBA00023163"/>
    </source>
</evidence>
<keyword evidence="7" id="KW-1185">Reference proteome</keyword>
<dbReference type="GO" id="GO:0003677">
    <property type="term" value="F:DNA binding"/>
    <property type="evidence" value="ECO:0007669"/>
    <property type="project" value="UniProtKB-KW"/>
</dbReference>
<protein>
    <submittedName>
        <fullName evidence="6">IclR family transcriptional regulator</fullName>
    </submittedName>
</protein>
<dbReference type="AlphaFoldDB" id="A0A7S9LUS2"/>
<dbReference type="PROSITE" id="PS51078">
    <property type="entry name" value="ICLR_ED"/>
    <property type="match status" value="1"/>
</dbReference>
<dbReference type="RefSeq" id="WP_196104906.1">
    <property type="nucleotide sequence ID" value="NZ_CP064942.1"/>
</dbReference>
<dbReference type="Pfam" id="PF01614">
    <property type="entry name" value="IclR_C"/>
    <property type="match status" value="1"/>
</dbReference>
<dbReference type="GO" id="GO:0045892">
    <property type="term" value="P:negative regulation of DNA-templated transcription"/>
    <property type="evidence" value="ECO:0007669"/>
    <property type="project" value="TreeGrafter"/>
</dbReference>
<dbReference type="InterPro" id="IPR014757">
    <property type="entry name" value="Tscrpt_reg_IclR_C"/>
</dbReference>
<gene>
    <name evidence="6" type="ORF">I0K15_07930</name>
</gene>
<keyword evidence="3" id="KW-0804">Transcription</keyword>
<proteinExistence type="predicted"/>
<evidence type="ECO:0000259" key="5">
    <source>
        <dbReference type="PROSITE" id="PS51078"/>
    </source>
</evidence>
<keyword evidence="1" id="KW-0805">Transcription regulation</keyword>
<dbReference type="InterPro" id="IPR036388">
    <property type="entry name" value="WH-like_DNA-bd_sf"/>
</dbReference>
<dbReference type="KEGG" id="poz:I0K15_07930"/>
<dbReference type="Gene3D" id="1.10.10.10">
    <property type="entry name" value="Winged helix-like DNA-binding domain superfamily/Winged helix DNA-binding domain"/>
    <property type="match status" value="1"/>
</dbReference>
<dbReference type="InterPro" id="IPR029016">
    <property type="entry name" value="GAF-like_dom_sf"/>
</dbReference>
<evidence type="ECO:0000313" key="7">
    <source>
        <dbReference type="Proteomes" id="UP000594800"/>
    </source>
</evidence>
<dbReference type="InterPro" id="IPR036390">
    <property type="entry name" value="WH_DNA-bd_sf"/>
</dbReference>
<dbReference type="PANTHER" id="PTHR30136:SF8">
    <property type="entry name" value="TRANSCRIPTIONAL REGULATORY PROTEIN"/>
    <property type="match status" value="1"/>
</dbReference>
<dbReference type="SUPFAM" id="SSF55781">
    <property type="entry name" value="GAF domain-like"/>
    <property type="match status" value="1"/>
</dbReference>
<organism evidence="6 7">
    <name type="scientific">Pontivivens ytuae</name>
    <dbReference type="NCBI Taxonomy" id="2789856"/>
    <lineage>
        <taxon>Bacteria</taxon>
        <taxon>Pseudomonadati</taxon>
        <taxon>Pseudomonadota</taxon>
        <taxon>Alphaproteobacteria</taxon>
        <taxon>Rhodobacterales</taxon>
        <taxon>Paracoccaceae</taxon>
        <taxon>Pontivivens</taxon>
    </lineage>
</organism>
<sequence length="242" mass="25692">MTDQSPTRGRGVQSVEVSVNLLTALARHPGPMALSQLAAEVGMAPAKVHRYLASFVETGMVQHRRSGSYDLGPRAAEIGTAAIARIDPVNRAADALPELVEATGFTALLAVWGNLGPTIVRWEKAAVPLVTMLGLGSVLPVTRSATGHAFMAHMPDRLLTDVVAAEAPERTLEDFGDLRMSVREAGLAMADQDFIPGLFALAAPILDLQSRPAAVVTLISTTRDLLDEEHPARMRLVAFAAS</sequence>
<dbReference type="FunFam" id="1.10.10.10:FF:000056">
    <property type="entry name" value="IclR family transcriptional regulator"/>
    <property type="match status" value="1"/>
</dbReference>
<dbReference type="InterPro" id="IPR050707">
    <property type="entry name" value="HTH_MetabolicPath_Reg"/>
</dbReference>
<dbReference type="PROSITE" id="PS51077">
    <property type="entry name" value="HTH_ICLR"/>
    <property type="match status" value="1"/>
</dbReference>
<evidence type="ECO:0000256" key="1">
    <source>
        <dbReference type="ARBA" id="ARBA00023015"/>
    </source>
</evidence>
<reference evidence="6 7" key="1">
    <citation type="submission" date="2020-11" db="EMBL/GenBank/DDBJ databases">
        <title>Description of Pontivivens ytuae sp. nov. isolated from deep sea sediment of Mariana Trench.</title>
        <authorList>
            <person name="Wang Z."/>
            <person name="Sun Q.-L."/>
            <person name="Xu X.-D."/>
            <person name="Tang Y.-Z."/>
            <person name="Zhang J."/>
        </authorList>
    </citation>
    <scope>NUCLEOTIDE SEQUENCE [LARGE SCALE GENOMIC DNA]</scope>
    <source>
        <strain evidence="6 7">MT2928</strain>
    </source>
</reference>
<feature type="domain" description="IclR-ED" evidence="5">
    <location>
        <begin position="74"/>
        <end position="242"/>
    </location>
</feature>
<dbReference type="EMBL" id="CP064942">
    <property type="protein sequence ID" value="QPH55644.1"/>
    <property type="molecule type" value="Genomic_DNA"/>
</dbReference>
<dbReference type="Pfam" id="PF09339">
    <property type="entry name" value="HTH_IclR"/>
    <property type="match status" value="1"/>
</dbReference>
<dbReference type="PANTHER" id="PTHR30136">
    <property type="entry name" value="HELIX-TURN-HELIX TRANSCRIPTIONAL REGULATOR, ICLR FAMILY"/>
    <property type="match status" value="1"/>
</dbReference>
<accession>A0A7S9LUS2</accession>
<evidence type="ECO:0000313" key="6">
    <source>
        <dbReference type="EMBL" id="QPH55644.1"/>
    </source>
</evidence>
<name>A0A7S9LUS2_9RHOB</name>
<dbReference type="Gene3D" id="3.30.450.40">
    <property type="match status" value="1"/>
</dbReference>
<dbReference type="GO" id="GO:0003700">
    <property type="term" value="F:DNA-binding transcription factor activity"/>
    <property type="evidence" value="ECO:0007669"/>
    <property type="project" value="TreeGrafter"/>
</dbReference>
<dbReference type="SMART" id="SM00346">
    <property type="entry name" value="HTH_ICLR"/>
    <property type="match status" value="1"/>
</dbReference>
<dbReference type="InterPro" id="IPR005471">
    <property type="entry name" value="Tscrpt_reg_IclR_N"/>
</dbReference>
<feature type="domain" description="HTH iclR-type" evidence="4">
    <location>
        <begin position="12"/>
        <end position="73"/>
    </location>
</feature>
<keyword evidence="2" id="KW-0238">DNA-binding</keyword>
<dbReference type="SUPFAM" id="SSF46785">
    <property type="entry name" value="Winged helix' DNA-binding domain"/>
    <property type="match status" value="1"/>
</dbReference>
<dbReference type="Proteomes" id="UP000594800">
    <property type="component" value="Chromosome"/>
</dbReference>
<evidence type="ECO:0000259" key="4">
    <source>
        <dbReference type="PROSITE" id="PS51077"/>
    </source>
</evidence>